<organism evidence="9 10">
    <name type="scientific">Candidatus Kerfeldbacteria bacterium RIFCSPHIGHO2_02_FULL_42_14</name>
    <dbReference type="NCBI Taxonomy" id="1798540"/>
    <lineage>
        <taxon>Bacteria</taxon>
        <taxon>Candidatus Kerfeldiibacteriota</taxon>
    </lineage>
</organism>
<keyword evidence="5 7" id="KW-0238">DNA-binding</keyword>
<protein>
    <recommendedName>
        <fullName evidence="7">Transcriptional repressor NrdR</fullName>
    </recommendedName>
</protein>
<dbReference type="Pfam" id="PF22811">
    <property type="entry name" value="Zn_ribbon_NrdR"/>
    <property type="match status" value="1"/>
</dbReference>
<evidence type="ECO:0000313" key="9">
    <source>
        <dbReference type="EMBL" id="OGY79291.1"/>
    </source>
</evidence>
<dbReference type="HAMAP" id="MF_00440">
    <property type="entry name" value="NrdR"/>
    <property type="match status" value="1"/>
</dbReference>
<sequence>MRCPSCLKTDTRVLESREANEGLTIRRRRECMKCSFRFSTMEEMEILNLRVIKNDNREEAYQKEKISAGLKKALEKRPISSERFNALLARIERDIQLKSTQDKITSHEIGAIIVKHLRRTDKVAYIRFVSVYNDFQDIEAFQEALKLLKTKQKIKERE</sequence>
<dbReference type="Pfam" id="PF03477">
    <property type="entry name" value="ATP-cone"/>
    <property type="match status" value="1"/>
</dbReference>
<dbReference type="NCBIfam" id="TIGR00244">
    <property type="entry name" value="transcriptional regulator NrdR"/>
    <property type="match status" value="1"/>
</dbReference>
<dbReference type="InterPro" id="IPR005144">
    <property type="entry name" value="ATP-cone_dom"/>
</dbReference>
<reference evidence="9 10" key="1">
    <citation type="journal article" date="2016" name="Nat. Commun.">
        <title>Thousands of microbial genomes shed light on interconnected biogeochemical processes in an aquifer system.</title>
        <authorList>
            <person name="Anantharaman K."/>
            <person name="Brown C.T."/>
            <person name="Hug L.A."/>
            <person name="Sharon I."/>
            <person name="Castelle C.J."/>
            <person name="Probst A.J."/>
            <person name="Thomas B.C."/>
            <person name="Singh A."/>
            <person name="Wilkins M.J."/>
            <person name="Karaoz U."/>
            <person name="Brodie E.L."/>
            <person name="Williams K.H."/>
            <person name="Hubbard S.S."/>
            <person name="Banfield J.F."/>
        </authorList>
    </citation>
    <scope>NUCLEOTIDE SEQUENCE [LARGE SCALE GENOMIC DNA]</scope>
</reference>
<keyword evidence="6 7" id="KW-0804">Transcription</keyword>
<keyword evidence="2 7" id="KW-0547">Nucleotide-binding</keyword>
<keyword evidence="3 7" id="KW-0067">ATP-binding</keyword>
<accession>A0A1G2AQX3</accession>
<dbReference type="InterPro" id="IPR055173">
    <property type="entry name" value="NrdR-like_N"/>
</dbReference>
<dbReference type="GO" id="GO:0005524">
    <property type="term" value="F:ATP binding"/>
    <property type="evidence" value="ECO:0007669"/>
    <property type="project" value="UniProtKB-UniRule"/>
</dbReference>
<dbReference type="PANTHER" id="PTHR30455">
    <property type="entry name" value="TRANSCRIPTIONAL REPRESSOR NRDR"/>
    <property type="match status" value="1"/>
</dbReference>
<gene>
    <name evidence="7" type="primary">nrdR</name>
    <name evidence="9" type="ORF">A3B74_00375</name>
</gene>
<comment type="similarity">
    <text evidence="7">Belongs to the NrdR family.</text>
</comment>
<dbReference type="PANTHER" id="PTHR30455:SF2">
    <property type="entry name" value="TRANSCRIPTIONAL REPRESSOR NRDR"/>
    <property type="match status" value="1"/>
</dbReference>
<dbReference type="InterPro" id="IPR003796">
    <property type="entry name" value="RNR_NrdR-like"/>
</dbReference>
<proteinExistence type="inferred from homology"/>
<comment type="function">
    <text evidence="7">Negatively regulates transcription of bacterial ribonucleotide reductase nrd genes and operons by binding to NrdR-boxes.</text>
</comment>
<evidence type="ECO:0000256" key="4">
    <source>
        <dbReference type="ARBA" id="ARBA00023015"/>
    </source>
</evidence>
<keyword evidence="7" id="KW-0863">Zinc-finger</keyword>
<feature type="zinc finger region" evidence="7">
    <location>
        <begin position="3"/>
        <end position="34"/>
    </location>
</feature>
<keyword evidence="4 7" id="KW-0805">Transcription regulation</keyword>
<dbReference type="EMBL" id="MHKB01000009">
    <property type="protein sequence ID" value="OGY79291.1"/>
    <property type="molecule type" value="Genomic_DNA"/>
</dbReference>
<keyword evidence="1 7" id="KW-0678">Repressor</keyword>
<keyword evidence="7" id="KW-0862">Zinc</keyword>
<evidence type="ECO:0000256" key="6">
    <source>
        <dbReference type="ARBA" id="ARBA00023163"/>
    </source>
</evidence>
<name>A0A1G2AQX3_9BACT</name>
<comment type="cofactor">
    <cofactor evidence="7">
        <name>Zn(2+)</name>
        <dbReference type="ChEBI" id="CHEBI:29105"/>
    </cofactor>
    <text evidence="7">Binds 1 zinc ion.</text>
</comment>
<dbReference type="PROSITE" id="PS51161">
    <property type="entry name" value="ATP_CONE"/>
    <property type="match status" value="1"/>
</dbReference>
<evidence type="ECO:0000256" key="1">
    <source>
        <dbReference type="ARBA" id="ARBA00022491"/>
    </source>
</evidence>
<feature type="domain" description="ATP-cone" evidence="8">
    <location>
        <begin position="49"/>
        <end position="140"/>
    </location>
</feature>
<dbReference type="GO" id="GO:0003677">
    <property type="term" value="F:DNA binding"/>
    <property type="evidence" value="ECO:0007669"/>
    <property type="project" value="UniProtKB-KW"/>
</dbReference>
<dbReference type="STRING" id="1798540.A3B74_00375"/>
<comment type="caution">
    <text evidence="9">The sequence shown here is derived from an EMBL/GenBank/DDBJ whole genome shotgun (WGS) entry which is preliminary data.</text>
</comment>
<dbReference type="GO" id="GO:0045892">
    <property type="term" value="P:negative regulation of DNA-templated transcription"/>
    <property type="evidence" value="ECO:0007669"/>
    <property type="project" value="UniProtKB-UniRule"/>
</dbReference>
<evidence type="ECO:0000259" key="8">
    <source>
        <dbReference type="PROSITE" id="PS51161"/>
    </source>
</evidence>
<dbReference type="AlphaFoldDB" id="A0A1G2AQX3"/>
<evidence type="ECO:0000313" key="10">
    <source>
        <dbReference type="Proteomes" id="UP000177165"/>
    </source>
</evidence>
<keyword evidence="7" id="KW-0479">Metal-binding</keyword>
<evidence type="ECO:0000256" key="7">
    <source>
        <dbReference type="HAMAP-Rule" id="MF_00440"/>
    </source>
</evidence>
<dbReference type="GO" id="GO:0008270">
    <property type="term" value="F:zinc ion binding"/>
    <property type="evidence" value="ECO:0007669"/>
    <property type="project" value="UniProtKB-UniRule"/>
</dbReference>
<evidence type="ECO:0000256" key="5">
    <source>
        <dbReference type="ARBA" id="ARBA00023125"/>
    </source>
</evidence>
<dbReference type="Proteomes" id="UP000177165">
    <property type="component" value="Unassembled WGS sequence"/>
</dbReference>
<evidence type="ECO:0000256" key="2">
    <source>
        <dbReference type="ARBA" id="ARBA00022741"/>
    </source>
</evidence>
<evidence type="ECO:0000256" key="3">
    <source>
        <dbReference type="ARBA" id="ARBA00022840"/>
    </source>
</evidence>